<dbReference type="InterPro" id="IPR027417">
    <property type="entry name" value="P-loop_NTPase"/>
</dbReference>
<keyword evidence="10" id="KW-1185">Reference proteome</keyword>
<dbReference type="InterPro" id="IPR017871">
    <property type="entry name" value="ABC_transporter-like_CS"/>
</dbReference>
<evidence type="ECO:0000256" key="7">
    <source>
        <dbReference type="ARBA" id="ARBA00023136"/>
    </source>
</evidence>
<keyword evidence="4" id="KW-1003">Cell membrane</keyword>
<evidence type="ECO:0000256" key="1">
    <source>
        <dbReference type="ARBA" id="ARBA00004202"/>
    </source>
</evidence>
<feature type="domain" description="ABC transporter" evidence="8">
    <location>
        <begin position="8"/>
        <end position="258"/>
    </location>
</feature>
<comment type="subcellular location">
    <subcellularLocation>
        <location evidence="1">Cell membrane</location>
        <topology evidence="1">Peripheral membrane protein</topology>
    </subcellularLocation>
</comment>
<dbReference type="InterPro" id="IPR050388">
    <property type="entry name" value="ABC_Ni/Peptide_Import"/>
</dbReference>
<evidence type="ECO:0000259" key="8">
    <source>
        <dbReference type="PROSITE" id="PS50893"/>
    </source>
</evidence>
<organism evidence="9 10">
    <name type="scientific">Salipaludibacillus keqinensis</name>
    <dbReference type="NCBI Taxonomy" id="2045207"/>
    <lineage>
        <taxon>Bacteria</taxon>
        <taxon>Bacillati</taxon>
        <taxon>Bacillota</taxon>
        <taxon>Bacilli</taxon>
        <taxon>Bacillales</taxon>
        <taxon>Bacillaceae</taxon>
    </lineage>
</organism>
<dbReference type="Proteomes" id="UP000248214">
    <property type="component" value="Unassembled WGS sequence"/>
</dbReference>
<evidence type="ECO:0000313" key="10">
    <source>
        <dbReference type="Proteomes" id="UP000248214"/>
    </source>
</evidence>
<dbReference type="PROSITE" id="PS00211">
    <property type="entry name" value="ABC_TRANSPORTER_1"/>
    <property type="match status" value="1"/>
</dbReference>
<dbReference type="InterPro" id="IPR013563">
    <property type="entry name" value="Oligopep_ABC_C"/>
</dbReference>
<comment type="caution">
    <text evidence="9">The sequence shown here is derived from an EMBL/GenBank/DDBJ whole genome shotgun (WGS) entry which is preliminary data.</text>
</comment>
<keyword evidence="5" id="KW-0547">Nucleotide-binding</keyword>
<dbReference type="SMART" id="SM00382">
    <property type="entry name" value="AAA"/>
    <property type="match status" value="1"/>
</dbReference>
<evidence type="ECO:0000256" key="2">
    <source>
        <dbReference type="ARBA" id="ARBA00005417"/>
    </source>
</evidence>
<evidence type="ECO:0000256" key="4">
    <source>
        <dbReference type="ARBA" id="ARBA00022475"/>
    </source>
</evidence>
<dbReference type="FunFam" id="3.40.50.300:FF:000016">
    <property type="entry name" value="Oligopeptide ABC transporter ATP-binding component"/>
    <property type="match status" value="1"/>
</dbReference>
<protein>
    <submittedName>
        <fullName evidence="9">Peptide ABC transporter ATP-binding protein</fullName>
    </submittedName>
</protein>
<comment type="similarity">
    <text evidence="2">Belongs to the ABC transporter superfamily.</text>
</comment>
<dbReference type="PROSITE" id="PS50893">
    <property type="entry name" value="ABC_TRANSPORTER_2"/>
    <property type="match status" value="1"/>
</dbReference>
<evidence type="ECO:0000256" key="6">
    <source>
        <dbReference type="ARBA" id="ARBA00022840"/>
    </source>
</evidence>
<evidence type="ECO:0000313" key="9">
    <source>
        <dbReference type="EMBL" id="PYZ92732.1"/>
    </source>
</evidence>
<evidence type="ECO:0000256" key="3">
    <source>
        <dbReference type="ARBA" id="ARBA00022448"/>
    </source>
</evidence>
<dbReference type="InterPro" id="IPR003593">
    <property type="entry name" value="AAA+_ATPase"/>
</dbReference>
<dbReference type="AlphaFoldDB" id="A0A323TBD9"/>
<name>A0A323TBD9_9BACI</name>
<keyword evidence="7" id="KW-0472">Membrane</keyword>
<dbReference type="EMBL" id="PDOD01000003">
    <property type="protein sequence ID" value="PYZ92732.1"/>
    <property type="molecule type" value="Genomic_DNA"/>
</dbReference>
<evidence type="ECO:0000256" key="5">
    <source>
        <dbReference type="ARBA" id="ARBA00022741"/>
    </source>
</evidence>
<dbReference type="NCBIfam" id="TIGR01727">
    <property type="entry name" value="oligo_HPY"/>
    <property type="match status" value="1"/>
</dbReference>
<dbReference type="Pfam" id="PF00005">
    <property type="entry name" value="ABC_tran"/>
    <property type="match status" value="1"/>
</dbReference>
<dbReference type="RefSeq" id="WP_110610280.1">
    <property type="nucleotide sequence ID" value="NZ_PDOD01000003.1"/>
</dbReference>
<proteinExistence type="inferred from homology"/>
<dbReference type="InterPro" id="IPR003439">
    <property type="entry name" value="ABC_transporter-like_ATP-bd"/>
</dbReference>
<dbReference type="GO" id="GO:0005524">
    <property type="term" value="F:ATP binding"/>
    <property type="evidence" value="ECO:0007669"/>
    <property type="project" value="UniProtKB-KW"/>
</dbReference>
<keyword evidence="6 9" id="KW-0067">ATP-binding</keyword>
<dbReference type="GO" id="GO:0016887">
    <property type="term" value="F:ATP hydrolysis activity"/>
    <property type="evidence" value="ECO:0007669"/>
    <property type="project" value="InterPro"/>
</dbReference>
<keyword evidence="3" id="KW-0813">Transport</keyword>
<dbReference type="CDD" id="cd03257">
    <property type="entry name" value="ABC_NikE_OppD_transporters"/>
    <property type="match status" value="1"/>
</dbReference>
<dbReference type="Gene3D" id="3.40.50.300">
    <property type="entry name" value="P-loop containing nucleotide triphosphate hydrolases"/>
    <property type="match status" value="1"/>
</dbReference>
<gene>
    <name evidence="9" type="ORF">CR194_13840</name>
</gene>
<dbReference type="OrthoDB" id="9802264at2"/>
<dbReference type="Pfam" id="PF08352">
    <property type="entry name" value="oligo_HPY"/>
    <property type="match status" value="1"/>
</dbReference>
<dbReference type="GO" id="GO:0005886">
    <property type="term" value="C:plasma membrane"/>
    <property type="evidence" value="ECO:0007669"/>
    <property type="project" value="UniProtKB-SubCell"/>
</dbReference>
<reference evidence="9 10" key="1">
    <citation type="submission" date="2017-10" db="EMBL/GenBank/DDBJ databases">
        <title>Bacillus sp. nov., a halophilic bacterium isolated from a Keqin Lake.</title>
        <authorList>
            <person name="Wang H."/>
        </authorList>
    </citation>
    <scope>NUCLEOTIDE SEQUENCE [LARGE SCALE GENOMIC DNA]</scope>
    <source>
        <strain evidence="9 10">KQ-12</strain>
    </source>
</reference>
<dbReference type="SUPFAM" id="SSF52540">
    <property type="entry name" value="P-loop containing nucleoside triphosphate hydrolases"/>
    <property type="match status" value="1"/>
</dbReference>
<dbReference type="PANTHER" id="PTHR43297:SF2">
    <property type="entry name" value="DIPEPTIDE TRANSPORT ATP-BINDING PROTEIN DPPD"/>
    <property type="match status" value="1"/>
</dbReference>
<dbReference type="PANTHER" id="PTHR43297">
    <property type="entry name" value="OLIGOPEPTIDE TRANSPORT ATP-BINDING PROTEIN APPD"/>
    <property type="match status" value="1"/>
</dbReference>
<dbReference type="GO" id="GO:0015833">
    <property type="term" value="P:peptide transport"/>
    <property type="evidence" value="ECO:0007669"/>
    <property type="project" value="InterPro"/>
</dbReference>
<accession>A0A323TBD9</accession>
<sequence length="340" mass="37507">MSNGKELLNVNQLQTHFFTENGAIPSVNGVSFQVNKGELVAIVGESGSGKSVTSLSIMGLVEEPGKIVGGEIMFEDKDLAKYTNKQMRKIRGNDIAMIFQEPLTSLNPVFTIGNQLREAILQHQNVDKATAKKMSIDMLTQVGIPRADKVYSSFPHSLSGGMRQRVMIAMALSCNPKLLIADEPTTALDVTIQAQILELMKDLVKKMDTAIILITHDLGVVAELVDRVIVMYAGQVVEQSDVFSLFKDPKHPYTKGLLDSTPKIQDLNEELISIKGTVPTPANMPDGCKFHPRCPHAMDHCISNEPKLDTLENGREVRCWLYDEEVMADEQSKNGNEQSP</sequence>